<accession>A0AAV7HYK9</accession>
<feature type="chain" id="PRO_5043585970" evidence="2">
    <location>
        <begin position="23"/>
        <end position="299"/>
    </location>
</feature>
<organism evidence="3 4">
    <name type="scientific">Cotesia glomerata</name>
    <name type="common">Lepidopteran parasitic wasp</name>
    <name type="synonym">Apanteles glomeratus</name>
    <dbReference type="NCBI Taxonomy" id="32391"/>
    <lineage>
        <taxon>Eukaryota</taxon>
        <taxon>Metazoa</taxon>
        <taxon>Ecdysozoa</taxon>
        <taxon>Arthropoda</taxon>
        <taxon>Hexapoda</taxon>
        <taxon>Insecta</taxon>
        <taxon>Pterygota</taxon>
        <taxon>Neoptera</taxon>
        <taxon>Endopterygota</taxon>
        <taxon>Hymenoptera</taxon>
        <taxon>Apocrita</taxon>
        <taxon>Ichneumonoidea</taxon>
        <taxon>Braconidae</taxon>
        <taxon>Microgastrinae</taxon>
        <taxon>Cotesia</taxon>
    </lineage>
</organism>
<reference evidence="3 4" key="1">
    <citation type="journal article" date="2021" name="J. Hered.">
        <title>A chromosome-level genome assembly of the parasitoid wasp, Cotesia glomerata (Hymenoptera: Braconidae).</title>
        <authorList>
            <person name="Pinto B.J."/>
            <person name="Weis J.J."/>
            <person name="Gamble T."/>
            <person name="Ode P.J."/>
            <person name="Paul R."/>
            <person name="Zaspel J.M."/>
        </authorList>
    </citation>
    <scope>NUCLEOTIDE SEQUENCE [LARGE SCALE GENOMIC DNA]</scope>
    <source>
        <strain evidence="3">CgM1</strain>
    </source>
</reference>
<feature type="compositionally biased region" description="Polar residues" evidence="1">
    <location>
        <begin position="226"/>
        <end position="236"/>
    </location>
</feature>
<gene>
    <name evidence="3" type="ORF">KQX54_013919</name>
</gene>
<evidence type="ECO:0000313" key="4">
    <source>
        <dbReference type="Proteomes" id="UP000826195"/>
    </source>
</evidence>
<keyword evidence="2" id="KW-0732">Signal</keyword>
<evidence type="ECO:0000313" key="3">
    <source>
        <dbReference type="EMBL" id="KAH0535129.1"/>
    </source>
</evidence>
<name>A0AAV7HYK9_COTGL</name>
<evidence type="ECO:0000256" key="1">
    <source>
        <dbReference type="SAM" id="MobiDB-lite"/>
    </source>
</evidence>
<keyword evidence="4" id="KW-1185">Reference proteome</keyword>
<comment type="caution">
    <text evidence="3">The sequence shown here is derived from an EMBL/GenBank/DDBJ whole genome shotgun (WGS) entry which is preliminary data.</text>
</comment>
<dbReference type="Proteomes" id="UP000826195">
    <property type="component" value="Unassembled WGS sequence"/>
</dbReference>
<dbReference type="Pfam" id="PF24664">
    <property type="entry name" value="Monjiviricetes_fusion"/>
    <property type="match status" value="1"/>
</dbReference>
<protein>
    <submittedName>
        <fullName evidence="3">Uncharacterized protein</fullName>
    </submittedName>
</protein>
<feature type="region of interest" description="Disordered" evidence="1">
    <location>
        <begin position="202"/>
        <end position="237"/>
    </location>
</feature>
<proteinExistence type="predicted"/>
<sequence>MGFGLRAIILLVFLPLFQGLVGYDCGGSSMNTSTLSLLGVGECKIENTPPQSETVNIYLLQPAEIIQVHVMECTHCGTFSDEYGTRSGVVVDATLEITLTEYETALNTKTNEVMLRSGTRFNAEKLTCVTSDGMSAFWSEVPKDLCLMKYAQLYHGPATKLVGQNESLDVYSLTTEDITFALVQRGWMDVCRHTRIISDSGLRYVNQPPTSSSPSPKTNFRRRRTTTYGSDPSPRSSICIIDEQQDYRQSTPPEEMSFRKLSRELEDQQQEDSRIKLHECFNRETLTRLRNSDVRDVVK</sequence>
<dbReference type="AlphaFoldDB" id="A0AAV7HYK9"/>
<evidence type="ECO:0000256" key="2">
    <source>
        <dbReference type="SAM" id="SignalP"/>
    </source>
</evidence>
<feature type="signal peptide" evidence="2">
    <location>
        <begin position="1"/>
        <end position="22"/>
    </location>
</feature>
<dbReference type="EMBL" id="JAHXZJ010002982">
    <property type="protein sequence ID" value="KAH0535129.1"/>
    <property type="molecule type" value="Genomic_DNA"/>
</dbReference>